<reference evidence="2 3" key="1">
    <citation type="journal article" date="2015" name="Genome Announc.">
        <title>Complete Genome Sequencing of Protease-Producing Novel Arthrobacter sp. Strain IHBB 11108 Using PacBio Single-Molecule Real-Time Sequencing Technology.</title>
        <authorList>
            <person name="Kiran S."/>
            <person name="Swarnkar M.K."/>
            <person name="Pal M."/>
            <person name="Thakur R."/>
            <person name="Tewari R."/>
            <person name="Singh A.K."/>
            <person name="Gulati A."/>
        </authorList>
    </citation>
    <scope>NUCLEOTIDE SEQUENCE [LARGE SCALE GENOMIC DNA]</scope>
    <source>
        <strain evidence="2 3">IHBB 11108</strain>
    </source>
</reference>
<dbReference type="HOGENOM" id="CLU_013985_28_3_11"/>
<dbReference type="KEGG" id="ari:UM93_08390"/>
<dbReference type="PATRIC" id="fig|1618207.4.peg.1698"/>
<keyword evidence="2" id="KW-0808">Transferase</keyword>
<name>A0A0D4BZ08_9MICC</name>
<keyword evidence="3" id="KW-1185">Reference proteome</keyword>
<proteinExistence type="predicted"/>
<dbReference type="EMBL" id="CP011005">
    <property type="protein sequence ID" value="AJT41529.1"/>
    <property type="molecule type" value="Genomic_DNA"/>
</dbReference>
<evidence type="ECO:0000313" key="3">
    <source>
        <dbReference type="Proteomes" id="UP000061839"/>
    </source>
</evidence>
<dbReference type="PANTHER" id="PTHR43792">
    <property type="entry name" value="GNAT FAMILY, PUTATIVE (AFU_ORTHOLOGUE AFUA_3G00765)-RELATED-RELATED"/>
    <property type="match status" value="1"/>
</dbReference>
<dbReference type="OrthoDB" id="2061990at2"/>
<dbReference type="AlphaFoldDB" id="A0A0D4BZ08"/>
<evidence type="ECO:0000259" key="1">
    <source>
        <dbReference type="PROSITE" id="PS51186"/>
    </source>
</evidence>
<dbReference type="PROSITE" id="PS51186">
    <property type="entry name" value="GNAT"/>
    <property type="match status" value="1"/>
</dbReference>
<sequence length="172" mass="18866">MNPAKKTVRIIQLPAAALAALADGDLESANRHSPVLLTDFFVSAKQDSVWLRRSKQVVEDPPSAAWITGVVWDDDAELAVGRAGFHGPPDELGMVEVGYEIDTELRRRGYARAAFEALLARAIAEPEVHILRATIAPNNEASYNLVAQYGLQKVGEQWDEEDGLEIVYELAV</sequence>
<gene>
    <name evidence="2" type="ORF">UM93_08390</name>
</gene>
<dbReference type="Pfam" id="PF13302">
    <property type="entry name" value="Acetyltransf_3"/>
    <property type="match status" value="1"/>
</dbReference>
<evidence type="ECO:0000313" key="2">
    <source>
        <dbReference type="EMBL" id="AJT41529.1"/>
    </source>
</evidence>
<dbReference type="STRING" id="1618207.UM93_08390"/>
<dbReference type="InterPro" id="IPR016181">
    <property type="entry name" value="Acyl_CoA_acyltransferase"/>
</dbReference>
<dbReference type="SUPFAM" id="SSF55729">
    <property type="entry name" value="Acyl-CoA N-acyltransferases (Nat)"/>
    <property type="match status" value="1"/>
</dbReference>
<dbReference type="GO" id="GO:0016747">
    <property type="term" value="F:acyltransferase activity, transferring groups other than amino-acyl groups"/>
    <property type="evidence" value="ECO:0007669"/>
    <property type="project" value="InterPro"/>
</dbReference>
<dbReference type="PANTHER" id="PTHR43792:SF13">
    <property type="entry name" value="ACETYLTRANSFERASE"/>
    <property type="match status" value="1"/>
</dbReference>
<organism evidence="2 3">
    <name type="scientific">Psychromicrobium lacuslunae</name>
    <dbReference type="NCBI Taxonomy" id="1618207"/>
    <lineage>
        <taxon>Bacteria</taxon>
        <taxon>Bacillati</taxon>
        <taxon>Actinomycetota</taxon>
        <taxon>Actinomycetes</taxon>
        <taxon>Micrococcales</taxon>
        <taxon>Micrococcaceae</taxon>
        <taxon>Psychromicrobium</taxon>
    </lineage>
</organism>
<protein>
    <submittedName>
        <fullName evidence="2">GNAT family acetyltransferase</fullName>
    </submittedName>
</protein>
<accession>A0A0D4BZ08</accession>
<dbReference type="InterPro" id="IPR051531">
    <property type="entry name" value="N-acetyltransferase"/>
</dbReference>
<dbReference type="Gene3D" id="3.40.630.30">
    <property type="match status" value="1"/>
</dbReference>
<dbReference type="InterPro" id="IPR000182">
    <property type="entry name" value="GNAT_dom"/>
</dbReference>
<dbReference type="RefSeq" id="WP_045074969.1">
    <property type="nucleotide sequence ID" value="NZ_CP011005.1"/>
</dbReference>
<feature type="domain" description="N-acetyltransferase" evidence="1">
    <location>
        <begin position="24"/>
        <end position="172"/>
    </location>
</feature>
<dbReference type="Proteomes" id="UP000061839">
    <property type="component" value="Chromosome"/>
</dbReference>